<reference evidence="1 2" key="1">
    <citation type="submission" date="2024-04" db="EMBL/GenBank/DDBJ databases">
        <title>Human intestinal bacterial collection.</title>
        <authorList>
            <person name="Pauvert C."/>
            <person name="Hitch T.C.A."/>
            <person name="Clavel T."/>
        </authorList>
    </citation>
    <scope>NUCLEOTIDE SEQUENCE [LARGE SCALE GENOMIC DNA]</scope>
    <source>
        <strain evidence="1 2">CLA-KB-H42</strain>
    </source>
</reference>
<evidence type="ECO:0000313" key="1">
    <source>
        <dbReference type="EMBL" id="MEQ3362591.1"/>
    </source>
</evidence>
<name>A0ABV1JBX7_9ACTN</name>
<dbReference type="Proteomes" id="UP001487305">
    <property type="component" value="Unassembled WGS sequence"/>
</dbReference>
<gene>
    <name evidence="1" type="ORF">AAA083_06350</name>
</gene>
<dbReference type="EMBL" id="JBBNOP010000004">
    <property type="protein sequence ID" value="MEQ3362591.1"/>
    <property type="molecule type" value="Genomic_DNA"/>
</dbReference>
<dbReference type="RefSeq" id="WP_349227304.1">
    <property type="nucleotide sequence ID" value="NZ_JBBNOP010000004.1"/>
</dbReference>
<proteinExistence type="predicted"/>
<sequence length="330" mass="36229">MADSNVYFGYQTALQILRAVDSSRRGVARYDDRKLPDRALGGEALAGIIERLCAMHPGLHIDLPAHVLVGGDAHRRLSRDCIEHVFSASLSGMPFYRLDKGVYVAAPHLAFTNIASAEKSRVALQELAYELCGTYQTRRTGVVSAYDVSPLSSVRSLRDFASANSSLRGARKAGRALRHVANGSASARETKLALVSALPYAQGGYNMGVPHMNYEVEASPAARVITGKSFFRCDLCWPDAKVAMEYQSRESHSGEASRIGDSRRANALASMGWTIVEVTNDELDSLAAMDTIAETVCRHQGRCLRPRISDYRARKLKLRRQLALPVRCGW</sequence>
<comment type="caution">
    <text evidence="1">The sequence shown here is derived from an EMBL/GenBank/DDBJ whole genome shotgun (WGS) entry which is preliminary data.</text>
</comment>
<protein>
    <submittedName>
        <fullName evidence="1">DUF559 domain-containing protein</fullName>
    </submittedName>
</protein>
<organism evidence="1 2">
    <name type="scientific">Raoultibacter massiliensis</name>
    <dbReference type="NCBI Taxonomy" id="1852371"/>
    <lineage>
        <taxon>Bacteria</taxon>
        <taxon>Bacillati</taxon>
        <taxon>Actinomycetota</taxon>
        <taxon>Coriobacteriia</taxon>
        <taxon>Eggerthellales</taxon>
        <taxon>Eggerthellaceae</taxon>
        <taxon>Raoultibacter</taxon>
    </lineage>
</organism>
<accession>A0ABV1JBX7</accession>
<dbReference type="Gene3D" id="3.40.960.10">
    <property type="entry name" value="VSR Endonuclease"/>
    <property type="match status" value="1"/>
</dbReference>
<evidence type="ECO:0000313" key="2">
    <source>
        <dbReference type="Proteomes" id="UP001487305"/>
    </source>
</evidence>
<keyword evidence="2" id="KW-1185">Reference proteome</keyword>